<organism evidence="3 4">
    <name type="scientific">Mycena chlorophos</name>
    <name type="common">Agaric fungus</name>
    <name type="synonym">Agaricus chlorophos</name>
    <dbReference type="NCBI Taxonomy" id="658473"/>
    <lineage>
        <taxon>Eukaryota</taxon>
        <taxon>Fungi</taxon>
        <taxon>Dikarya</taxon>
        <taxon>Basidiomycota</taxon>
        <taxon>Agaricomycotina</taxon>
        <taxon>Agaricomycetes</taxon>
        <taxon>Agaricomycetidae</taxon>
        <taxon>Agaricales</taxon>
        <taxon>Marasmiineae</taxon>
        <taxon>Mycenaceae</taxon>
        <taxon>Mycena</taxon>
    </lineage>
</organism>
<proteinExistence type="predicted"/>
<reference evidence="3" key="1">
    <citation type="submission" date="2020-05" db="EMBL/GenBank/DDBJ databases">
        <title>Mycena genomes resolve the evolution of fungal bioluminescence.</title>
        <authorList>
            <person name="Tsai I.J."/>
        </authorList>
    </citation>
    <scope>NUCLEOTIDE SEQUENCE</scope>
    <source>
        <strain evidence="3">110903Hualien_Pintung</strain>
    </source>
</reference>
<keyword evidence="2" id="KW-0732">Signal</keyword>
<evidence type="ECO:0000256" key="2">
    <source>
        <dbReference type="SAM" id="SignalP"/>
    </source>
</evidence>
<protein>
    <submittedName>
        <fullName evidence="3">Uncharacterized protein</fullName>
    </submittedName>
</protein>
<feature type="chain" id="PRO_5034318768" evidence="2">
    <location>
        <begin position="19"/>
        <end position="351"/>
    </location>
</feature>
<feature type="compositionally biased region" description="Polar residues" evidence="1">
    <location>
        <begin position="205"/>
        <end position="217"/>
    </location>
</feature>
<feature type="region of interest" description="Disordered" evidence="1">
    <location>
        <begin position="64"/>
        <end position="101"/>
    </location>
</feature>
<feature type="compositionally biased region" description="Acidic residues" evidence="1">
    <location>
        <begin position="235"/>
        <end position="249"/>
    </location>
</feature>
<name>A0A8H6SPG0_MYCCL</name>
<keyword evidence="4" id="KW-1185">Reference proteome</keyword>
<dbReference type="AlphaFoldDB" id="A0A8H6SPG0"/>
<sequence>MVASKLALLVSLATLAVATVVPAELERVHKNVKLPRSVFDNANDRMPHFPIIPRDAPVDLAKALPTEDNLPAKDQRKSANDLAARDSTDPGTISYDLPDLPSAATRTTQTTVAYIQARQVPDAVAGKKMIQVKRNPPVSLPFQPPVPRDLPTGKLPLAVPRPREIPDLAATTLDMVDGDKSGGPSRSSQDVNDPTVLQKEDSHASKTFVQNNSQKNTDGYDDHDLAIGLLGPNADQEEAHESDETEPDGTEIKSTNVAGGLVQSHSESQNARQAPVQTNAEEESQDAESAPEQADAAPQKAEGAPEKAEGAPQEAHGAEPHSSDETVVNNPTNNDEEVHNHETTDPNSNTN</sequence>
<evidence type="ECO:0000313" key="3">
    <source>
        <dbReference type="EMBL" id="KAF7302512.1"/>
    </source>
</evidence>
<feature type="compositionally biased region" description="Basic and acidic residues" evidence="1">
    <location>
        <begin position="70"/>
        <end position="88"/>
    </location>
</feature>
<feature type="region of interest" description="Disordered" evidence="1">
    <location>
        <begin position="135"/>
        <end position="351"/>
    </location>
</feature>
<dbReference type="EMBL" id="JACAZE010000012">
    <property type="protein sequence ID" value="KAF7302512.1"/>
    <property type="molecule type" value="Genomic_DNA"/>
</dbReference>
<feature type="compositionally biased region" description="Polar residues" evidence="1">
    <location>
        <begin position="252"/>
        <end position="279"/>
    </location>
</feature>
<dbReference type="Proteomes" id="UP000613580">
    <property type="component" value="Unassembled WGS sequence"/>
</dbReference>
<evidence type="ECO:0000313" key="4">
    <source>
        <dbReference type="Proteomes" id="UP000613580"/>
    </source>
</evidence>
<evidence type="ECO:0000256" key="1">
    <source>
        <dbReference type="SAM" id="MobiDB-lite"/>
    </source>
</evidence>
<feature type="compositionally biased region" description="Pro residues" evidence="1">
    <location>
        <begin position="138"/>
        <end position="148"/>
    </location>
</feature>
<feature type="signal peptide" evidence="2">
    <location>
        <begin position="1"/>
        <end position="18"/>
    </location>
</feature>
<accession>A0A8H6SPG0</accession>
<gene>
    <name evidence="3" type="ORF">HMN09_00885600</name>
</gene>
<comment type="caution">
    <text evidence="3">The sequence shown here is derived from an EMBL/GenBank/DDBJ whole genome shotgun (WGS) entry which is preliminary data.</text>
</comment>